<dbReference type="Proteomes" id="UP000317722">
    <property type="component" value="Unassembled WGS sequence"/>
</dbReference>
<gene>
    <name evidence="1" type="ORF">EAH86_19845</name>
</gene>
<evidence type="ECO:0000313" key="1">
    <source>
        <dbReference type="EMBL" id="TPG12560.1"/>
    </source>
</evidence>
<comment type="caution">
    <text evidence="1">The sequence shown here is derived from an EMBL/GenBank/DDBJ whole genome shotgun (WGS) entry which is preliminary data.</text>
</comment>
<dbReference type="EMBL" id="RCZM01000009">
    <property type="protein sequence ID" value="TPG12560.1"/>
    <property type="molecule type" value="Genomic_DNA"/>
</dbReference>
<name>A0A502CIT8_9MICO</name>
<accession>A0A502CIT8</accession>
<dbReference type="OrthoDB" id="9975847at2"/>
<keyword evidence="2" id="KW-1185">Reference proteome</keyword>
<proteinExistence type="predicted"/>
<evidence type="ECO:0008006" key="3">
    <source>
        <dbReference type="Google" id="ProtNLM"/>
    </source>
</evidence>
<evidence type="ECO:0000313" key="2">
    <source>
        <dbReference type="Proteomes" id="UP000317722"/>
    </source>
</evidence>
<organism evidence="1 2">
    <name type="scientific">Pedococcus bigeumensis</name>
    <dbReference type="NCBI Taxonomy" id="433644"/>
    <lineage>
        <taxon>Bacteria</taxon>
        <taxon>Bacillati</taxon>
        <taxon>Actinomycetota</taxon>
        <taxon>Actinomycetes</taxon>
        <taxon>Micrococcales</taxon>
        <taxon>Intrasporangiaceae</taxon>
        <taxon>Pedococcus</taxon>
    </lineage>
</organism>
<dbReference type="AlphaFoldDB" id="A0A502CIT8"/>
<protein>
    <recommendedName>
        <fullName evidence="3">SWIM-type domain-containing protein</fullName>
    </recommendedName>
</protein>
<sequence length="72" mass="7944">MTVLIIGWSGRPTPGGGRSAVAAVDGVRVRVRRSLYKVRWLCDDHGAENYPHCPHLRALADEPADPTKRNHS</sequence>
<dbReference type="RefSeq" id="WP_140743981.1">
    <property type="nucleotide sequence ID" value="NZ_RCZM01000009.1"/>
</dbReference>
<reference evidence="1 2" key="1">
    <citation type="journal article" date="2019" name="Environ. Microbiol.">
        <title>Species interactions and distinct microbial communities in high Arctic permafrost affected cryosols are associated with the CH4 and CO2 gas fluxes.</title>
        <authorList>
            <person name="Altshuler I."/>
            <person name="Hamel J."/>
            <person name="Turney S."/>
            <person name="Magnuson E."/>
            <person name="Levesque R."/>
            <person name="Greer C."/>
            <person name="Whyte L.G."/>
        </authorList>
    </citation>
    <scope>NUCLEOTIDE SEQUENCE [LARGE SCALE GENOMIC DNA]</scope>
    <source>
        <strain evidence="1 2">S9.3A</strain>
    </source>
</reference>